<comment type="caution">
    <text evidence="6">The sequence shown here is derived from an EMBL/GenBank/DDBJ whole genome shotgun (WGS) entry which is preliminary data.</text>
</comment>
<proteinExistence type="predicted"/>
<gene>
    <name evidence="6" type="ORF">HNR73_004142</name>
</gene>
<dbReference type="RefSeq" id="WP_184789101.1">
    <property type="nucleotide sequence ID" value="NZ_BONT01000046.1"/>
</dbReference>
<dbReference type="PROSITE" id="PS51470">
    <property type="entry name" value="FG_GAP"/>
    <property type="match status" value="5"/>
</dbReference>
<dbReference type="PRINTS" id="PR01185">
    <property type="entry name" value="INTEGRINA"/>
</dbReference>
<sequence length="909" mass="94640">MNRRLLAGALACAITATGATVLNAQPAVAAASTDMNGTFQDMVVDDAHQQIFVSTEGPDAVVVLDFRGKVRQTLTGFTKPRDLSISPDGSTVYVAEHDTPSLDVIDTQAYTVDKVALPAEHCVWSTASTGGKLWYSYRDCASGIGSLGSYDPATGETTGGTVTNQAGRLRAFPDRPDRLFQMDRQNDDRAMHVYDVSGETPIQTAASAPGSASECWDAALFADGDKVALACPSQQGPQVLSTADLSVDTQMTGDGHLTAVAVSPDDRFLATGAIEYFPKPAATSVWNLQSGAFVARWPDTDCCYSRGGNLAFTADDKLIRVLKHDWSNRSRLEIIDQAATGKTAITLKAPSTLGAMDSARFSGTLHRGPGAGTVLSVKRVDSSGTYELPDTIVDQWGNFTFVDALGRADYPRYMVYFAGDAEHPPVLSNVYVRYRGLRDDVNGDGYAETVVGAPGEDLGEYTDTGQIHLLYGSATGVTTTGNKAFHQDAESVLDSNEDGDRLGHASAFGDFDGDGYGDLAVSAPGEDIGSVRDVGVVFVFRGSPNGFQSDWSVVYQPKEPVAGMAYGTSLAVGDFDGDYRDDLAVGAPGAGTGSVYVHSAGSKVTVYDRDWFDMPGYGYDGEQFGRAIDAGDIDGDGFDDLAIGESHDRDEHFTNGAVTVLKGSEGYGLRTTGAQLFTKDAPGVPGSPSSYHEAAGDLPDLFGYAVSLADFNGDGRDDLAVGAPGSAVTGTDGKRKDDAGTLTVLYSDGTQIGTTGAVQLTQKSPGVPGNPGGDDRWGATITTGDANHDGRDELAVYGSGEAFVTVIPATATGLTGAGAVAWSQDSPGVPGGTETGDRWGASLRFADVKGTGYLSLIVGAPGEDTGAGAFTVLYGTAAGITGTGASFFSQDTTGIPGGEEKNDGFGSFF</sequence>
<dbReference type="InterPro" id="IPR011048">
    <property type="entry name" value="Haem_d1_sf"/>
</dbReference>
<dbReference type="SUPFAM" id="SSF69318">
    <property type="entry name" value="Integrin alpha N-terminal domain"/>
    <property type="match status" value="2"/>
</dbReference>
<dbReference type="InterPro" id="IPR000413">
    <property type="entry name" value="Integrin_alpha"/>
</dbReference>
<name>A0A841FK71_9ACTN</name>
<protein>
    <submittedName>
        <fullName evidence="6">Uncharacterized protein</fullName>
    </submittedName>
</protein>
<evidence type="ECO:0000256" key="2">
    <source>
        <dbReference type="ARBA" id="ARBA00022737"/>
    </source>
</evidence>
<organism evidence="6 7">
    <name type="scientific">Phytomonospora endophytica</name>
    <dbReference type="NCBI Taxonomy" id="714109"/>
    <lineage>
        <taxon>Bacteria</taxon>
        <taxon>Bacillati</taxon>
        <taxon>Actinomycetota</taxon>
        <taxon>Actinomycetes</taxon>
        <taxon>Micromonosporales</taxon>
        <taxon>Micromonosporaceae</taxon>
        <taxon>Phytomonospora</taxon>
    </lineage>
</organism>
<evidence type="ECO:0000256" key="3">
    <source>
        <dbReference type="ARBA" id="ARBA00022801"/>
    </source>
</evidence>
<evidence type="ECO:0000313" key="7">
    <source>
        <dbReference type="Proteomes" id="UP000548476"/>
    </source>
</evidence>
<dbReference type="InterPro" id="IPR013517">
    <property type="entry name" value="FG-GAP"/>
</dbReference>
<keyword evidence="4" id="KW-0325">Glycoprotein</keyword>
<dbReference type="EMBL" id="JACHGT010000008">
    <property type="protein sequence ID" value="MBB6036274.1"/>
    <property type="molecule type" value="Genomic_DNA"/>
</dbReference>
<evidence type="ECO:0000256" key="5">
    <source>
        <dbReference type="SAM" id="SignalP"/>
    </source>
</evidence>
<dbReference type="Gene3D" id="2.130.10.10">
    <property type="entry name" value="YVTN repeat-like/Quinoprotein amine dehydrogenase"/>
    <property type="match status" value="2"/>
</dbReference>
<feature type="chain" id="PRO_5038953130" evidence="5">
    <location>
        <begin position="25"/>
        <end position="909"/>
    </location>
</feature>
<dbReference type="SUPFAM" id="SSF51004">
    <property type="entry name" value="C-terminal (heme d1) domain of cytochrome cd1-nitrite reductase"/>
    <property type="match status" value="1"/>
</dbReference>
<dbReference type="PANTHER" id="PTHR23221">
    <property type="entry name" value="GLYCOSYLPHOSPHATIDYLINOSITOL PHOSPHOLIPASE D"/>
    <property type="match status" value="1"/>
</dbReference>
<dbReference type="Pfam" id="PF01839">
    <property type="entry name" value="FG-GAP"/>
    <property type="match status" value="5"/>
</dbReference>
<evidence type="ECO:0000313" key="6">
    <source>
        <dbReference type="EMBL" id="MBB6036274.1"/>
    </source>
</evidence>
<dbReference type="InterPro" id="IPR028994">
    <property type="entry name" value="Integrin_alpha_N"/>
</dbReference>
<evidence type="ECO:0000256" key="1">
    <source>
        <dbReference type="ARBA" id="ARBA00022729"/>
    </source>
</evidence>
<dbReference type="GO" id="GO:0008305">
    <property type="term" value="C:integrin complex"/>
    <property type="evidence" value="ECO:0007669"/>
    <property type="project" value="InterPro"/>
</dbReference>
<keyword evidence="2" id="KW-0677">Repeat</keyword>
<dbReference type="PANTHER" id="PTHR23221:SF7">
    <property type="entry name" value="PHOSPHATIDYLINOSITOL-GLYCAN-SPECIFIC PHOSPHOLIPASE D"/>
    <property type="match status" value="1"/>
</dbReference>
<dbReference type="Gene3D" id="2.130.10.130">
    <property type="entry name" value="Integrin alpha, N-terminal"/>
    <property type="match status" value="3"/>
</dbReference>
<feature type="signal peptide" evidence="5">
    <location>
        <begin position="1"/>
        <end position="24"/>
    </location>
</feature>
<accession>A0A841FK71</accession>
<dbReference type="SMART" id="SM00191">
    <property type="entry name" value="Int_alpha"/>
    <property type="match status" value="5"/>
</dbReference>
<dbReference type="Proteomes" id="UP000548476">
    <property type="component" value="Unassembled WGS sequence"/>
</dbReference>
<keyword evidence="3" id="KW-0378">Hydrolase</keyword>
<dbReference type="InterPro" id="IPR015943">
    <property type="entry name" value="WD40/YVTN_repeat-like_dom_sf"/>
</dbReference>
<keyword evidence="7" id="KW-1185">Reference proteome</keyword>
<dbReference type="GO" id="GO:0007155">
    <property type="term" value="P:cell adhesion"/>
    <property type="evidence" value="ECO:0007669"/>
    <property type="project" value="InterPro"/>
</dbReference>
<reference evidence="6 7" key="1">
    <citation type="submission" date="2020-08" db="EMBL/GenBank/DDBJ databases">
        <title>Genomic Encyclopedia of Type Strains, Phase IV (KMG-IV): sequencing the most valuable type-strain genomes for metagenomic binning, comparative biology and taxonomic classification.</title>
        <authorList>
            <person name="Goeker M."/>
        </authorList>
    </citation>
    <scope>NUCLEOTIDE SEQUENCE [LARGE SCALE GENOMIC DNA]</scope>
    <source>
        <strain evidence="6 7">YIM 65646</strain>
    </source>
</reference>
<dbReference type="GO" id="GO:0016787">
    <property type="term" value="F:hydrolase activity"/>
    <property type="evidence" value="ECO:0007669"/>
    <property type="project" value="UniProtKB-KW"/>
</dbReference>
<keyword evidence="1 5" id="KW-0732">Signal</keyword>
<evidence type="ECO:0000256" key="4">
    <source>
        <dbReference type="ARBA" id="ARBA00023180"/>
    </source>
</evidence>
<dbReference type="InterPro" id="IPR013519">
    <property type="entry name" value="Int_alpha_beta-p"/>
</dbReference>
<dbReference type="AlphaFoldDB" id="A0A841FK71"/>